<protein>
    <submittedName>
        <fullName evidence="2">Metal-dependent hydrolase, endonuclease/exonuclease/phosphatase family</fullName>
    </submittedName>
</protein>
<reference evidence="2 3" key="1">
    <citation type="submission" date="2016-10" db="EMBL/GenBank/DDBJ databases">
        <authorList>
            <person name="Varghese N."/>
            <person name="Submissions S."/>
        </authorList>
    </citation>
    <scope>NUCLEOTIDE SEQUENCE [LARGE SCALE GENOMIC DNA]</scope>
    <source>
        <strain evidence="2 3">DSM 21822</strain>
    </source>
</reference>
<dbReference type="PANTHER" id="PTHR14859:SF15">
    <property type="entry name" value="ENDONUCLEASE_EXONUCLEASE_PHOSPHATASE DOMAIN-CONTAINING PROTEIN"/>
    <property type="match status" value="1"/>
</dbReference>
<evidence type="ECO:0000259" key="1">
    <source>
        <dbReference type="Pfam" id="PF03372"/>
    </source>
</evidence>
<gene>
    <name evidence="2" type="ORF">SAMN04488498_103332</name>
</gene>
<organism evidence="2 3">
    <name type="scientific">Neomesorhizobium albiziae</name>
    <dbReference type="NCBI Taxonomy" id="335020"/>
    <lineage>
        <taxon>Bacteria</taxon>
        <taxon>Pseudomonadati</taxon>
        <taxon>Pseudomonadota</taxon>
        <taxon>Alphaproteobacteria</taxon>
        <taxon>Hyphomicrobiales</taxon>
        <taxon>Phyllobacteriaceae</taxon>
        <taxon>Neomesorhizobium</taxon>
    </lineage>
</organism>
<dbReference type="Pfam" id="PF03372">
    <property type="entry name" value="Exo_endo_phos"/>
    <property type="match status" value="1"/>
</dbReference>
<sequence>MKLVSYNIQYGIGRDGRFDLERIAASLAGADIIALQEVTRNFSRNEGADVVAGITALLPDYFHVFGPAMDVDFGGRDGDGRPANKRLNFGNMVLSRWPIVGSRNLLLPRSRRFNRGNLQRSALEALIVTPDEALRVYSVHLDHVNVEERLQQIGYLKQRAFGYPLEGGAFSGGVEFGFPEPPCPEGFVLMGDFNMVQGSPEYVAMTGSVDDVEGRQIVAHHPVDAFTLGEPLPAGSVSWVDDGRPERNRLIDYAFLHASLAGRVGKTWIDSDAHGSDHLPVWLEMN</sequence>
<name>A0A1I3XL29_9HYPH</name>
<dbReference type="GO" id="GO:0016020">
    <property type="term" value="C:membrane"/>
    <property type="evidence" value="ECO:0007669"/>
    <property type="project" value="GOC"/>
</dbReference>
<dbReference type="GO" id="GO:0004527">
    <property type="term" value="F:exonuclease activity"/>
    <property type="evidence" value="ECO:0007669"/>
    <property type="project" value="UniProtKB-KW"/>
</dbReference>
<dbReference type="PANTHER" id="PTHR14859">
    <property type="entry name" value="CALCOFLUOR WHITE HYPERSENSITIVE PROTEIN PRECURSOR"/>
    <property type="match status" value="1"/>
</dbReference>
<dbReference type="SUPFAM" id="SSF56219">
    <property type="entry name" value="DNase I-like"/>
    <property type="match status" value="1"/>
</dbReference>
<dbReference type="GO" id="GO:0004519">
    <property type="term" value="F:endonuclease activity"/>
    <property type="evidence" value="ECO:0007669"/>
    <property type="project" value="UniProtKB-KW"/>
</dbReference>
<proteinExistence type="predicted"/>
<evidence type="ECO:0000313" key="3">
    <source>
        <dbReference type="Proteomes" id="UP000323300"/>
    </source>
</evidence>
<dbReference type="GO" id="GO:0006506">
    <property type="term" value="P:GPI anchor biosynthetic process"/>
    <property type="evidence" value="ECO:0007669"/>
    <property type="project" value="TreeGrafter"/>
</dbReference>
<dbReference type="OrthoDB" id="155529at2"/>
<dbReference type="InterPro" id="IPR051916">
    <property type="entry name" value="GPI-anchor_lipid_remodeler"/>
</dbReference>
<accession>A0A1I3XL29</accession>
<dbReference type="EMBL" id="FOSL01000003">
    <property type="protein sequence ID" value="SFK20205.1"/>
    <property type="molecule type" value="Genomic_DNA"/>
</dbReference>
<keyword evidence="3" id="KW-1185">Reference proteome</keyword>
<keyword evidence="2" id="KW-0540">Nuclease</keyword>
<evidence type="ECO:0000313" key="2">
    <source>
        <dbReference type="EMBL" id="SFK20205.1"/>
    </source>
</evidence>
<keyword evidence="2" id="KW-0378">Hydrolase</keyword>
<dbReference type="InterPro" id="IPR036691">
    <property type="entry name" value="Endo/exonu/phosph_ase_sf"/>
</dbReference>
<feature type="domain" description="Endonuclease/exonuclease/phosphatase" evidence="1">
    <location>
        <begin position="4"/>
        <end position="278"/>
    </location>
</feature>
<dbReference type="AlphaFoldDB" id="A0A1I3XL29"/>
<keyword evidence="2" id="KW-0255">Endonuclease</keyword>
<keyword evidence="2" id="KW-0269">Exonuclease</keyword>
<dbReference type="Proteomes" id="UP000323300">
    <property type="component" value="Unassembled WGS sequence"/>
</dbReference>
<dbReference type="InterPro" id="IPR005135">
    <property type="entry name" value="Endo/exonuclease/phosphatase"/>
</dbReference>
<dbReference type="Gene3D" id="3.60.10.10">
    <property type="entry name" value="Endonuclease/exonuclease/phosphatase"/>
    <property type="match status" value="1"/>
</dbReference>
<dbReference type="RefSeq" id="WP_149759608.1">
    <property type="nucleotide sequence ID" value="NZ_BSPE01000008.1"/>
</dbReference>